<reference evidence="1 2" key="1">
    <citation type="submission" date="2017-08" db="EMBL/GenBank/DDBJ databases">
        <title>Infants hospitalized years apart are colonized by the same room-sourced microbial strains.</title>
        <authorList>
            <person name="Brooks B."/>
            <person name="Olm M.R."/>
            <person name="Firek B.A."/>
            <person name="Baker R."/>
            <person name="Thomas B.C."/>
            <person name="Morowitz M.J."/>
            <person name="Banfield J.F."/>
        </authorList>
    </citation>
    <scope>NUCLEOTIDE SEQUENCE [LARGE SCALE GENOMIC DNA]</scope>
    <source>
        <strain evidence="1">S2_005_001_R2_27</strain>
    </source>
</reference>
<sequence length="192" mass="21858">MEIRQTLTSQPAWATPAESRAVVAFWAASSARWFHKDASFDHAFRKRFLALHIDVAARKHDDWMASPNGALALLILADQFPRNAFRGTGHMYATDPLARHYARQALQTGYMEHIEREMRLFFCLPFAHSEDLDDQDISVSLNGQLGQPWLDHAQDHRDIIRRFGRFPHRNPMLGRATTAQEAGFLEAGGFQG</sequence>
<organism evidence="1 2">
    <name type="scientific">Ancylobacter novellus</name>
    <name type="common">Thiobacillus novellus</name>
    <dbReference type="NCBI Taxonomy" id="921"/>
    <lineage>
        <taxon>Bacteria</taxon>
        <taxon>Pseudomonadati</taxon>
        <taxon>Pseudomonadota</taxon>
        <taxon>Alphaproteobacteria</taxon>
        <taxon>Hyphomicrobiales</taxon>
        <taxon>Xanthobacteraceae</taxon>
        <taxon>Ancylobacter</taxon>
    </lineage>
</organism>
<protein>
    <submittedName>
        <fullName evidence="1">DUF924 domain-containing protein</fullName>
    </submittedName>
</protein>
<proteinExistence type="predicted"/>
<dbReference type="InterPro" id="IPR010323">
    <property type="entry name" value="DUF924"/>
</dbReference>
<dbReference type="Gene3D" id="1.25.40.10">
    <property type="entry name" value="Tetratricopeptide repeat domain"/>
    <property type="match status" value="1"/>
</dbReference>
<dbReference type="AlphaFoldDB" id="A0A2W5R1W8"/>
<comment type="caution">
    <text evidence="1">The sequence shown here is derived from an EMBL/GenBank/DDBJ whole genome shotgun (WGS) entry which is preliminary data.</text>
</comment>
<dbReference type="InterPro" id="IPR011990">
    <property type="entry name" value="TPR-like_helical_dom_sf"/>
</dbReference>
<evidence type="ECO:0000313" key="2">
    <source>
        <dbReference type="Proteomes" id="UP000248887"/>
    </source>
</evidence>
<gene>
    <name evidence="1" type="ORF">DI549_07930</name>
</gene>
<dbReference type="Proteomes" id="UP000248887">
    <property type="component" value="Unassembled WGS sequence"/>
</dbReference>
<evidence type="ECO:0000313" key="1">
    <source>
        <dbReference type="EMBL" id="PZQ83526.1"/>
    </source>
</evidence>
<name>A0A2W5R1W8_ANCNO</name>
<accession>A0A2W5R1W8</accession>
<dbReference type="Gene3D" id="1.20.58.320">
    <property type="entry name" value="TPR-like"/>
    <property type="match status" value="1"/>
</dbReference>
<dbReference type="Pfam" id="PF06041">
    <property type="entry name" value="DUF924"/>
    <property type="match status" value="1"/>
</dbReference>
<dbReference type="EMBL" id="QFQD01000018">
    <property type="protein sequence ID" value="PZQ83526.1"/>
    <property type="molecule type" value="Genomic_DNA"/>
</dbReference>
<dbReference type="SUPFAM" id="SSF48452">
    <property type="entry name" value="TPR-like"/>
    <property type="match status" value="1"/>
</dbReference>